<dbReference type="SUPFAM" id="SSF57959">
    <property type="entry name" value="Leucine zipper domain"/>
    <property type="match status" value="1"/>
</dbReference>
<feature type="region of interest" description="Disordered" evidence="5">
    <location>
        <begin position="492"/>
        <end position="531"/>
    </location>
</feature>
<dbReference type="PANTHER" id="PTHR46391:SF35">
    <property type="entry name" value="BASIC LEUCINE ZIPPER 34-LIKE ISOFORM X1"/>
    <property type="match status" value="1"/>
</dbReference>
<accession>A0A0D2N5H2</accession>
<evidence type="ECO:0000256" key="2">
    <source>
        <dbReference type="ARBA" id="ARBA00023163"/>
    </source>
</evidence>
<evidence type="ECO:0000313" key="7">
    <source>
        <dbReference type="EMBL" id="KIZ07532.1"/>
    </source>
</evidence>
<dbReference type="Proteomes" id="UP000054498">
    <property type="component" value="Unassembled WGS sequence"/>
</dbReference>
<dbReference type="InterPro" id="IPR052483">
    <property type="entry name" value="bZIP_transcription_regulators"/>
</dbReference>
<feature type="coiled-coil region" evidence="4">
    <location>
        <begin position="214"/>
        <end position="248"/>
    </location>
</feature>
<dbReference type="CDD" id="cd14703">
    <property type="entry name" value="bZIP_plant_RF2"/>
    <property type="match status" value="1"/>
</dbReference>
<dbReference type="InterPro" id="IPR004827">
    <property type="entry name" value="bZIP"/>
</dbReference>
<evidence type="ECO:0000256" key="5">
    <source>
        <dbReference type="SAM" id="MobiDB-lite"/>
    </source>
</evidence>
<dbReference type="SMART" id="SM00338">
    <property type="entry name" value="BRLZ"/>
    <property type="match status" value="1"/>
</dbReference>
<keyword evidence="8" id="KW-1185">Reference proteome</keyword>
<dbReference type="KEGG" id="mng:MNEG_0421"/>
<feature type="compositionally biased region" description="Gly residues" evidence="5">
    <location>
        <begin position="168"/>
        <end position="178"/>
    </location>
</feature>
<dbReference type="GeneID" id="25726539"/>
<evidence type="ECO:0000259" key="6">
    <source>
        <dbReference type="PROSITE" id="PS50217"/>
    </source>
</evidence>
<feature type="region of interest" description="Disordered" evidence="5">
    <location>
        <begin position="365"/>
        <end position="392"/>
    </location>
</feature>
<evidence type="ECO:0000256" key="3">
    <source>
        <dbReference type="ARBA" id="ARBA00023242"/>
    </source>
</evidence>
<keyword evidence="3" id="KW-0539">Nucleus</keyword>
<dbReference type="AlphaFoldDB" id="A0A0D2N5H2"/>
<reference evidence="7 8" key="1">
    <citation type="journal article" date="2013" name="BMC Genomics">
        <title>Reconstruction of the lipid metabolism for the microalga Monoraphidium neglectum from its genome sequence reveals characteristics suitable for biofuel production.</title>
        <authorList>
            <person name="Bogen C."/>
            <person name="Al-Dilaimi A."/>
            <person name="Albersmeier A."/>
            <person name="Wichmann J."/>
            <person name="Grundmann M."/>
            <person name="Rupp O."/>
            <person name="Lauersen K.J."/>
            <person name="Blifernez-Klassen O."/>
            <person name="Kalinowski J."/>
            <person name="Goesmann A."/>
            <person name="Mussgnug J.H."/>
            <person name="Kruse O."/>
        </authorList>
    </citation>
    <scope>NUCLEOTIDE SEQUENCE [LARGE SCALE GENOMIC DNA]</scope>
    <source>
        <strain evidence="7 8">SAG 48.87</strain>
    </source>
</reference>
<sequence length="620" mass="63200">MVAAGPLYVGGGDDALKPAAPFPGGADQQLQQLQQVQPQPFQLLQQHQQADLVGGRPARTRKPTDKVALGVAVAGKRSHAGCKGKDPATVAAAAAVALERTGGETGSGCHQRRNSFTPALPSVLERDGGEDAGGMESPPRDEIGEEDEEDDDSDNYSGSGRGKKGGGRRGGANGGGASGRNRGELLTLDPKRVKRILANRLSAARSKERRVKYTLELEAKVQALDGDLARLSNELESTRARAAAAQRAQAEADGRALGLQQVLAHASAANQALAAEVRELQRCLGLPEQLPSLTAPSLAVAAPGASPPQSTQAQQDQHQQQPVQQEQQSGQTALVIKQQQPALLGDEDGDVEMLAELLGVTGSPLPHERSGAASGVAPLSPASANTSAGAHYNHHQPHQQLQVQGWLASMSGHSVPSSPPPTGIAGRGGLHPPRPLLATLSEPLGERIAIPDEASTTPSWSGMCTTPAGAAGRASNIAALPPCLQAQPLLQQQPGLPHEPSGSQPLAFGAAPQPQRPSGSQHQRSASAGSISPLASDAGALVYGSGMAATSFVQLKPGAVVFGAAPLQLPQQADTGGRFMTVTTPGPAGTPSTNITAGAALAPEALLGPGAVPLAPFGGL</sequence>
<feature type="region of interest" description="Disordered" evidence="5">
    <location>
        <begin position="410"/>
        <end position="429"/>
    </location>
</feature>
<dbReference type="PROSITE" id="PS50217">
    <property type="entry name" value="BZIP"/>
    <property type="match status" value="1"/>
</dbReference>
<keyword evidence="2" id="KW-0804">Transcription</keyword>
<keyword evidence="4" id="KW-0175">Coiled coil</keyword>
<dbReference type="PANTHER" id="PTHR46391">
    <property type="entry name" value="BASIC LEUCINE ZIPPER 34"/>
    <property type="match status" value="1"/>
</dbReference>
<feature type="domain" description="BZIP" evidence="6">
    <location>
        <begin position="189"/>
        <end position="239"/>
    </location>
</feature>
<dbReference type="Gene3D" id="1.20.5.170">
    <property type="match status" value="1"/>
</dbReference>
<dbReference type="OrthoDB" id="1435597at2759"/>
<feature type="compositionally biased region" description="Acidic residues" evidence="5">
    <location>
        <begin position="143"/>
        <end position="154"/>
    </location>
</feature>
<protein>
    <recommendedName>
        <fullName evidence="6">BZIP domain-containing protein</fullName>
    </recommendedName>
</protein>
<dbReference type="Pfam" id="PF00170">
    <property type="entry name" value="bZIP_1"/>
    <property type="match status" value="1"/>
</dbReference>
<feature type="compositionally biased region" description="Low complexity" evidence="5">
    <location>
        <begin position="307"/>
        <end position="331"/>
    </location>
</feature>
<evidence type="ECO:0000313" key="8">
    <source>
        <dbReference type="Proteomes" id="UP000054498"/>
    </source>
</evidence>
<name>A0A0D2N5H2_9CHLO</name>
<organism evidence="7 8">
    <name type="scientific">Monoraphidium neglectum</name>
    <dbReference type="NCBI Taxonomy" id="145388"/>
    <lineage>
        <taxon>Eukaryota</taxon>
        <taxon>Viridiplantae</taxon>
        <taxon>Chlorophyta</taxon>
        <taxon>core chlorophytes</taxon>
        <taxon>Chlorophyceae</taxon>
        <taxon>CS clade</taxon>
        <taxon>Sphaeropleales</taxon>
        <taxon>Selenastraceae</taxon>
        <taxon>Monoraphidium</taxon>
    </lineage>
</organism>
<feature type="region of interest" description="Disordered" evidence="5">
    <location>
        <begin position="299"/>
        <end position="333"/>
    </location>
</feature>
<dbReference type="InterPro" id="IPR046347">
    <property type="entry name" value="bZIP_sf"/>
</dbReference>
<dbReference type="RefSeq" id="XP_013906551.1">
    <property type="nucleotide sequence ID" value="XM_014051097.1"/>
</dbReference>
<keyword evidence="1" id="KW-0805">Transcription regulation</keyword>
<dbReference type="EMBL" id="KK100252">
    <property type="protein sequence ID" value="KIZ07532.1"/>
    <property type="molecule type" value="Genomic_DNA"/>
</dbReference>
<feature type="region of interest" description="Disordered" evidence="5">
    <location>
        <begin position="102"/>
        <end position="186"/>
    </location>
</feature>
<dbReference type="InterPro" id="IPR044759">
    <property type="entry name" value="bZIP_RF2"/>
</dbReference>
<dbReference type="GO" id="GO:0003700">
    <property type="term" value="F:DNA-binding transcription factor activity"/>
    <property type="evidence" value="ECO:0007669"/>
    <property type="project" value="InterPro"/>
</dbReference>
<proteinExistence type="predicted"/>
<feature type="compositionally biased region" description="Polar residues" evidence="5">
    <location>
        <begin position="516"/>
        <end position="530"/>
    </location>
</feature>
<evidence type="ECO:0000256" key="1">
    <source>
        <dbReference type="ARBA" id="ARBA00023015"/>
    </source>
</evidence>
<gene>
    <name evidence="7" type="ORF">MNEG_0421</name>
</gene>
<evidence type="ECO:0000256" key="4">
    <source>
        <dbReference type="SAM" id="Coils"/>
    </source>
</evidence>